<sequence>MGLESMPSVEWKIVNRKGKSYAYDSEEEALEELADYGTGASVWMRKVYRVTPFVTRSLDGWQQVHPQA</sequence>
<dbReference type="Proteomes" id="UP001596435">
    <property type="component" value="Unassembled WGS sequence"/>
</dbReference>
<protein>
    <recommendedName>
        <fullName evidence="3">KTSC domain-containing protein</fullName>
    </recommendedName>
</protein>
<organism evidence="1 2">
    <name type="scientific">Kitasatospora paranensis</name>
    <dbReference type="NCBI Taxonomy" id="258053"/>
    <lineage>
        <taxon>Bacteria</taxon>
        <taxon>Bacillati</taxon>
        <taxon>Actinomycetota</taxon>
        <taxon>Actinomycetes</taxon>
        <taxon>Kitasatosporales</taxon>
        <taxon>Streptomycetaceae</taxon>
        <taxon>Kitasatospora</taxon>
    </lineage>
</organism>
<proteinExistence type="predicted"/>
<keyword evidence="2" id="KW-1185">Reference proteome</keyword>
<gene>
    <name evidence="1" type="ORF">ACFQMG_16765</name>
</gene>
<dbReference type="EMBL" id="JBHTAJ010000028">
    <property type="protein sequence ID" value="MFC7181212.1"/>
    <property type="molecule type" value="Genomic_DNA"/>
</dbReference>
<evidence type="ECO:0000313" key="1">
    <source>
        <dbReference type="EMBL" id="MFC7181212.1"/>
    </source>
</evidence>
<evidence type="ECO:0000313" key="2">
    <source>
        <dbReference type="Proteomes" id="UP001596435"/>
    </source>
</evidence>
<dbReference type="RefSeq" id="WP_345704257.1">
    <property type="nucleotide sequence ID" value="NZ_BAABKV010000001.1"/>
</dbReference>
<name>A0ABW2FYK1_9ACTN</name>
<evidence type="ECO:0008006" key="3">
    <source>
        <dbReference type="Google" id="ProtNLM"/>
    </source>
</evidence>
<accession>A0ABW2FYK1</accession>
<comment type="caution">
    <text evidence="1">The sequence shown here is derived from an EMBL/GenBank/DDBJ whole genome shotgun (WGS) entry which is preliminary data.</text>
</comment>
<reference evidence="2" key="1">
    <citation type="journal article" date="2019" name="Int. J. Syst. Evol. Microbiol.">
        <title>The Global Catalogue of Microorganisms (GCM) 10K type strain sequencing project: providing services to taxonomists for standard genome sequencing and annotation.</title>
        <authorList>
            <consortium name="The Broad Institute Genomics Platform"/>
            <consortium name="The Broad Institute Genome Sequencing Center for Infectious Disease"/>
            <person name="Wu L."/>
            <person name="Ma J."/>
        </authorList>
    </citation>
    <scope>NUCLEOTIDE SEQUENCE [LARGE SCALE GENOMIC DNA]</scope>
    <source>
        <strain evidence="2">CGMCC 1.12859</strain>
    </source>
</reference>